<protein>
    <submittedName>
        <fullName evidence="2">Parp</fullName>
    </submittedName>
</protein>
<proteinExistence type="predicted"/>
<dbReference type="Proteomes" id="UP001249694">
    <property type="component" value="Segment"/>
</dbReference>
<evidence type="ECO:0000256" key="1">
    <source>
        <dbReference type="SAM" id="MobiDB-lite"/>
    </source>
</evidence>
<dbReference type="EMBL" id="MW227223">
    <property type="protein sequence ID" value="QVT76733.1"/>
    <property type="molecule type" value="Genomic_RNA"/>
</dbReference>
<evidence type="ECO:0000313" key="2">
    <source>
        <dbReference type="EMBL" id="QVT76733.1"/>
    </source>
</evidence>
<organism evidence="2 3">
    <name type="scientific">Bemisia tabaci toti-like virus 2</name>
    <dbReference type="NCBI Taxonomy" id="2838154"/>
    <lineage>
        <taxon>Viruses</taxon>
        <taxon>Riboviria</taxon>
        <taxon>Orthornavirae</taxon>
        <taxon>Duplornaviricota</taxon>
        <taxon>Chrymotiviricetes</taxon>
        <taxon>Ghabrivirales</taxon>
        <taxon>Alphatotivirineae</taxon>
        <taxon>Spiciviridae</taxon>
        <taxon>Spicivirus</taxon>
        <taxon>Spicivirus jyuichi</taxon>
    </lineage>
</organism>
<evidence type="ECO:0000313" key="3">
    <source>
        <dbReference type="Proteomes" id="UP001249694"/>
    </source>
</evidence>
<feature type="compositionally biased region" description="Low complexity" evidence="1">
    <location>
        <begin position="384"/>
        <end position="393"/>
    </location>
</feature>
<sequence length="1123" mass="121021">MADSTENHPPGLLLTHTWVCRVSQAKRTTLVGISFPIWPLRLRQTQRVGWALKLSGCPGVKGLNPGGEPKGPSWPLGEVTQCFINPLTCGWLWLTALSLRASMMDREEVMLLLDTKQGGVQTGAGNTSLRSLASETADGADNVVRALASPNPNPIATHPSATSTTRPPRSVEGQVIGDAAGAALGAAVEFLTDGAATPEVVELVEMTSAAVNRAVDAETLGEVIDEAEGVVTGRKPSGKVPKVPDFLKNIGDNESAVQHHDNTFRENAQYAPHAPSAPPSSPPRQQEEDDDVRILRSVKKHDASVVLHPPLGPTTHGKGKGKKGHPKVLLADGHQHTAASSSTSTGTATSASSTSTASSKAPPPASGHHPAPSGGAPPPRAPGHRQPAAAATAHHSKGPRRPDHVPLYAPSVTRGIKFGDNSIVTDLVSDKPIYAIPPSDEASNFLSHGSFFCAGHQDLFELNVGTYHIQSRIIRADQVMQTRAPVVVNTSVFEDNGEALLEASTKTYIPTWGPAIQLGSVDASAMEDLRTGSEISARACANILNPLLGIIDPNFVAFTCLSMLYGEKVWDCSAMYTKLVYWALVLDYQGVAVNALAYPGFVANEDTVKWIDMTANPINSADTFREYVQEGYIFLREGIDFDRTEIQTILWMARSGYRVASAVGARTPDMCYVKWPSIRVCLLTYGAAPAAQWPGNVAAAAQTAQQLLQFAGNLANTRNEHYAFCRGAYYALDVIGVRYATRGAGDAARHYRMAQFMNLEPIQVPNPCDLHPFFRYMGKVPVPDDAHRKAEIECFCASSSLTRVQLACVYVSLMQKLSTTYLFSMSLTTADIVTYLNGGAPRGTAAMLLKQVFESLTPGAEPRLYSMPKRAMLHYTGWAPEFNLYPDARAQPMPCTIAAAADYYAAFAMVNDVAPRLSSLLSIDSLLLLRPQEWAILGPNTKVSFRSDLLRVTTAAMRGVYSHLGDSSYTTASEGGRPYLFLPYGVQMLNVLANFFDLADHNPRYSRATYVGKGGKTTFERNAGAYASHGFIANLHVFEPATVWTYDFGANEVRAPCQVGDNLSPAQAANIQLWQDGFPLPKVGFLLNRDPDFHLEGMDAVPGMVEGLDGLDVSETPETSGNE</sequence>
<accession>A0A8E6Y957</accession>
<reference evidence="2" key="1">
    <citation type="submission" date="2020-11" db="EMBL/GenBank/DDBJ databases">
        <authorList>
            <person name="Huang H.-J."/>
            <person name="Li J.-M."/>
        </authorList>
    </citation>
    <scope>NUCLEOTIDE SEQUENCE</scope>
    <source>
        <strain evidence="2">Q</strain>
    </source>
</reference>
<feature type="compositionally biased region" description="Basic residues" evidence="1">
    <location>
        <begin position="317"/>
        <end position="326"/>
    </location>
</feature>
<feature type="region of interest" description="Disordered" evidence="1">
    <location>
        <begin position="270"/>
        <end position="408"/>
    </location>
</feature>
<reference evidence="2" key="2">
    <citation type="journal article" date="2021" name="NPJ Biofilms Microbiomes">
        <title>Diversity and infectivity of the RNA virome among different cryptic species of an agriculturally important insect vector: whitefly Bemisia tabaci.</title>
        <authorList>
            <person name="Huang H.J."/>
            <person name="Ye Z.X."/>
            <person name="Wang X."/>
            <person name="Yan X.T."/>
            <person name="Zhang Y."/>
            <person name="He Y.J."/>
            <person name="Qi Y.H."/>
            <person name="Zhang X.D."/>
            <person name="Zhuo J.C."/>
            <person name="Lu G."/>
            <person name="Lu J.B."/>
            <person name="Mao Q.Z."/>
            <person name="Sun Z.T."/>
            <person name="Yan F."/>
            <person name="Chen J.P."/>
            <person name="Zhang C.X."/>
            <person name="Li J.M."/>
        </authorList>
    </citation>
    <scope>NUCLEOTIDE SEQUENCE</scope>
    <source>
        <strain evidence="2">Q</strain>
    </source>
</reference>
<feature type="compositionally biased region" description="Low complexity" evidence="1">
    <location>
        <begin position="336"/>
        <end position="374"/>
    </location>
</feature>
<keyword evidence="3" id="KW-1185">Reference proteome</keyword>
<feature type="region of interest" description="Disordered" evidence="1">
    <location>
        <begin position="149"/>
        <end position="171"/>
    </location>
</feature>
<name>A0A8E6Y957_9VIRU</name>